<feature type="domain" description="DNA replication/recombination mediator RecO N-terminal" evidence="8">
    <location>
        <begin position="1"/>
        <end position="79"/>
    </location>
</feature>
<evidence type="ECO:0000256" key="7">
    <source>
        <dbReference type="HAMAP-Rule" id="MF_00201"/>
    </source>
</evidence>
<name>A0A5M3T6S2_LIMPL</name>
<dbReference type="HAMAP" id="MF_00201">
    <property type="entry name" value="RecO"/>
    <property type="match status" value="1"/>
</dbReference>
<dbReference type="NCBIfam" id="TIGR00613">
    <property type="entry name" value="reco"/>
    <property type="match status" value="1"/>
</dbReference>
<dbReference type="EMBL" id="BIMW01000074">
    <property type="protein sequence ID" value="GCE93496.1"/>
    <property type="molecule type" value="Genomic_DNA"/>
</dbReference>
<evidence type="ECO:0000256" key="5">
    <source>
        <dbReference type="ARBA" id="ARBA00023204"/>
    </source>
</evidence>
<evidence type="ECO:0000313" key="10">
    <source>
        <dbReference type="Proteomes" id="UP000326169"/>
    </source>
</evidence>
<evidence type="ECO:0000256" key="6">
    <source>
        <dbReference type="ARBA" id="ARBA00033409"/>
    </source>
</evidence>
<evidence type="ECO:0000256" key="4">
    <source>
        <dbReference type="ARBA" id="ARBA00023172"/>
    </source>
</evidence>
<proteinExistence type="inferred from homology"/>
<comment type="function">
    <text evidence="7">Involved in DNA repair and RecF pathway recombination.</text>
</comment>
<dbReference type="InterPro" id="IPR003717">
    <property type="entry name" value="RecO"/>
</dbReference>
<dbReference type="SUPFAM" id="SSF50249">
    <property type="entry name" value="Nucleic acid-binding proteins"/>
    <property type="match status" value="1"/>
</dbReference>
<evidence type="ECO:0000259" key="8">
    <source>
        <dbReference type="Pfam" id="PF11967"/>
    </source>
</evidence>
<comment type="similarity">
    <text evidence="1 7">Belongs to the RecO family.</text>
</comment>
<dbReference type="Pfam" id="PF11967">
    <property type="entry name" value="RecO_N"/>
    <property type="match status" value="1"/>
</dbReference>
<dbReference type="GeneID" id="301682416"/>
<dbReference type="Gene3D" id="2.40.50.140">
    <property type="entry name" value="Nucleic acid-binding proteins"/>
    <property type="match status" value="1"/>
</dbReference>
<accession>A0A5M3T6S2</accession>
<organism evidence="9 10">
    <name type="scientific">Limnospira platensis NIES-46</name>
    <dbReference type="NCBI Taxonomy" id="1236695"/>
    <lineage>
        <taxon>Bacteria</taxon>
        <taxon>Bacillati</taxon>
        <taxon>Cyanobacteriota</taxon>
        <taxon>Cyanophyceae</taxon>
        <taxon>Oscillatoriophycideae</taxon>
        <taxon>Oscillatoriales</taxon>
        <taxon>Sirenicapillariaceae</taxon>
        <taxon>Limnospira</taxon>
    </lineage>
</organism>
<dbReference type="PANTHER" id="PTHR33991">
    <property type="entry name" value="DNA REPAIR PROTEIN RECO"/>
    <property type="match status" value="1"/>
</dbReference>
<evidence type="ECO:0000256" key="2">
    <source>
        <dbReference type="ARBA" id="ARBA00021310"/>
    </source>
</evidence>
<evidence type="ECO:0000256" key="1">
    <source>
        <dbReference type="ARBA" id="ARBA00007452"/>
    </source>
</evidence>
<keyword evidence="3 7" id="KW-0227">DNA damage</keyword>
<keyword evidence="10" id="KW-1185">Reference proteome</keyword>
<dbReference type="Gene3D" id="1.20.1440.120">
    <property type="entry name" value="Recombination protein O, C-terminal domain"/>
    <property type="match status" value="1"/>
</dbReference>
<evidence type="ECO:0000256" key="3">
    <source>
        <dbReference type="ARBA" id="ARBA00022763"/>
    </source>
</evidence>
<reference evidence="9 10" key="1">
    <citation type="journal article" date="2019" name="J Genomics">
        <title>The Draft Genome of a Hydrogen-producing Cyanobacterium, Arthrospira platensis NIES-46.</title>
        <authorList>
            <person name="Suzuki S."/>
            <person name="Yamaguchi H."/>
            <person name="Kawachi M."/>
        </authorList>
    </citation>
    <scope>NUCLEOTIDE SEQUENCE [LARGE SCALE GENOMIC DNA]</scope>
    <source>
        <strain evidence="9 10">NIES-46</strain>
    </source>
</reference>
<dbReference type="Pfam" id="PF02565">
    <property type="entry name" value="RecO_C"/>
    <property type="match status" value="1"/>
</dbReference>
<dbReference type="Proteomes" id="UP000326169">
    <property type="component" value="Unassembled WGS sequence"/>
</dbReference>
<sequence>MSRTYKATGIILKAIPLGESDRLLTILTPEFGLMRVVAPGARKSRSRLGGTTGLFVVNQWLIAKGRSLDKITQAEIINSHSGLAKNLGKLAAGQYLAELVLSQALSEQPQPELFLLLSEHLDRLEELPNTSTEENAIDIVARLTHGIFHLLAWAGIAPQVQLCCLTQHPLNPNLSDPNWLVGFSLAAGGIINLAALSRIQSQHNDHQSSSVSEASGDYLTEEISIKIDARIAAEPLAILQHLAQSELTNIWNTYQPSAWITVEKILRRYAEYQFARSIQSASLIDSWLLNCSPSDCCK</sequence>
<dbReference type="RefSeq" id="WP_006619229.1">
    <property type="nucleotide sequence ID" value="NZ_BIMW01000074.1"/>
</dbReference>
<gene>
    <name evidence="7 9" type="primary">recO</name>
    <name evidence="9" type="ORF">NIES46_15460</name>
</gene>
<dbReference type="PANTHER" id="PTHR33991:SF1">
    <property type="entry name" value="DNA REPAIR PROTEIN RECO"/>
    <property type="match status" value="1"/>
</dbReference>
<dbReference type="InterPro" id="IPR022572">
    <property type="entry name" value="DNA_rep/recomb_RecO_N"/>
</dbReference>
<dbReference type="InterPro" id="IPR012340">
    <property type="entry name" value="NA-bd_OB-fold"/>
</dbReference>
<comment type="caution">
    <text evidence="9">The sequence shown here is derived from an EMBL/GenBank/DDBJ whole genome shotgun (WGS) entry which is preliminary data.</text>
</comment>
<dbReference type="InterPro" id="IPR042242">
    <property type="entry name" value="RecO_C"/>
</dbReference>
<evidence type="ECO:0000313" key="9">
    <source>
        <dbReference type="EMBL" id="GCE93496.1"/>
    </source>
</evidence>
<dbReference type="InterPro" id="IPR037278">
    <property type="entry name" value="ARFGAP/RecO"/>
</dbReference>
<protein>
    <recommendedName>
        <fullName evidence="2 7">DNA repair protein RecO</fullName>
    </recommendedName>
    <alternativeName>
        <fullName evidence="6 7">Recombination protein O</fullName>
    </alternativeName>
</protein>
<keyword evidence="5 7" id="KW-0234">DNA repair</keyword>
<keyword evidence="4 7" id="KW-0233">DNA recombination</keyword>
<dbReference type="SUPFAM" id="SSF57863">
    <property type="entry name" value="ArfGap/RecO-like zinc finger"/>
    <property type="match status" value="1"/>
</dbReference>